<feature type="compositionally biased region" description="Polar residues" evidence="1">
    <location>
        <begin position="1"/>
        <end position="15"/>
    </location>
</feature>
<comment type="caution">
    <text evidence="2">The sequence shown here is derived from an EMBL/GenBank/DDBJ whole genome shotgun (WGS) entry which is preliminary data.</text>
</comment>
<dbReference type="AlphaFoldDB" id="A0AAN7BXI6"/>
<dbReference type="Proteomes" id="UP001301958">
    <property type="component" value="Unassembled WGS sequence"/>
</dbReference>
<evidence type="ECO:0000313" key="3">
    <source>
        <dbReference type="Proteomes" id="UP001301958"/>
    </source>
</evidence>
<organism evidence="2 3">
    <name type="scientific">Podospora fimiseda</name>
    <dbReference type="NCBI Taxonomy" id="252190"/>
    <lineage>
        <taxon>Eukaryota</taxon>
        <taxon>Fungi</taxon>
        <taxon>Dikarya</taxon>
        <taxon>Ascomycota</taxon>
        <taxon>Pezizomycotina</taxon>
        <taxon>Sordariomycetes</taxon>
        <taxon>Sordariomycetidae</taxon>
        <taxon>Sordariales</taxon>
        <taxon>Podosporaceae</taxon>
        <taxon>Podospora</taxon>
    </lineage>
</organism>
<sequence length="199" mass="23093">MLSRHTPSSLQNTSPRPHDITHTLQTTNPLCILSPASKQSTYPTNIKNINRKESNLHPVYSLFPSQTPISPGHAKKEARFKKKNTVKTAYPTCVKDKQPSQFGPNTLQPILHILQSLRSRLPIIKLPHKLSSLIAQLSLYKILLQHPPHNPRQMIRVRIRQRSRSTPMMHFAFHFQRRTDIRCFKRVHNRQVINLFVII</sequence>
<evidence type="ECO:0000256" key="1">
    <source>
        <dbReference type="SAM" id="MobiDB-lite"/>
    </source>
</evidence>
<reference evidence="2" key="2">
    <citation type="submission" date="2023-05" db="EMBL/GenBank/DDBJ databases">
        <authorList>
            <consortium name="Lawrence Berkeley National Laboratory"/>
            <person name="Steindorff A."/>
            <person name="Hensen N."/>
            <person name="Bonometti L."/>
            <person name="Westerberg I."/>
            <person name="Brannstrom I.O."/>
            <person name="Guillou S."/>
            <person name="Cros-Aarteil S."/>
            <person name="Calhoun S."/>
            <person name="Haridas S."/>
            <person name="Kuo A."/>
            <person name="Mondo S."/>
            <person name="Pangilinan J."/>
            <person name="Riley R."/>
            <person name="Labutti K."/>
            <person name="Andreopoulos B."/>
            <person name="Lipzen A."/>
            <person name="Chen C."/>
            <person name="Yanf M."/>
            <person name="Daum C."/>
            <person name="Ng V."/>
            <person name="Clum A."/>
            <person name="Ohm R."/>
            <person name="Martin F."/>
            <person name="Silar P."/>
            <person name="Natvig D."/>
            <person name="Lalanne C."/>
            <person name="Gautier V."/>
            <person name="Ament-Velasquez S.L."/>
            <person name="Kruys A."/>
            <person name="Hutchinson M.I."/>
            <person name="Powell A.J."/>
            <person name="Barry K."/>
            <person name="Miller A.N."/>
            <person name="Grigoriev I.V."/>
            <person name="Debuchy R."/>
            <person name="Gladieux P."/>
            <person name="Thoren M.H."/>
            <person name="Johannesson H."/>
        </authorList>
    </citation>
    <scope>NUCLEOTIDE SEQUENCE</scope>
    <source>
        <strain evidence="2">CBS 990.96</strain>
    </source>
</reference>
<gene>
    <name evidence="2" type="ORF">QBC38DRAFT_465790</name>
</gene>
<proteinExistence type="predicted"/>
<evidence type="ECO:0000313" key="2">
    <source>
        <dbReference type="EMBL" id="KAK4231471.1"/>
    </source>
</evidence>
<reference evidence="2" key="1">
    <citation type="journal article" date="2023" name="Mol. Phylogenet. Evol.">
        <title>Genome-scale phylogeny and comparative genomics of the fungal order Sordariales.</title>
        <authorList>
            <person name="Hensen N."/>
            <person name="Bonometti L."/>
            <person name="Westerberg I."/>
            <person name="Brannstrom I.O."/>
            <person name="Guillou S."/>
            <person name="Cros-Aarteil S."/>
            <person name="Calhoun S."/>
            <person name="Haridas S."/>
            <person name="Kuo A."/>
            <person name="Mondo S."/>
            <person name="Pangilinan J."/>
            <person name="Riley R."/>
            <person name="LaButti K."/>
            <person name="Andreopoulos B."/>
            <person name="Lipzen A."/>
            <person name="Chen C."/>
            <person name="Yan M."/>
            <person name="Daum C."/>
            <person name="Ng V."/>
            <person name="Clum A."/>
            <person name="Steindorff A."/>
            <person name="Ohm R.A."/>
            <person name="Martin F."/>
            <person name="Silar P."/>
            <person name="Natvig D.O."/>
            <person name="Lalanne C."/>
            <person name="Gautier V."/>
            <person name="Ament-Velasquez S.L."/>
            <person name="Kruys A."/>
            <person name="Hutchinson M.I."/>
            <person name="Powell A.J."/>
            <person name="Barry K."/>
            <person name="Miller A.N."/>
            <person name="Grigoriev I.V."/>
            <person name="Debuchy R."/>
            <person name="Gladieux P."/>
            <person name="Hiltunen Thoren M."/>
            <person name="Johannesson H."/>
        </authorList>
    </citation>
    <scope>NUCLEOTIDE SEQUENCE</scope>
    <source>
        <strain evidence="2">CBS 990.96</strain>
    </source>
</reference>
<name>A0AAN7BXI6_9PEZI</name>
<protein>
    <submittedName>
        <fullName evidence="2">Uncharacterized protein</fullName>
    </submittedName>
</protein>
<feature type="region of interest" description="Disordered" evidence="1">
    <location>
        <begin position="1"/>
        <end position="22"/>
    </location>
</feature>
<dbReference type="EMBL" id="MU865292">
    <property type="protein sequence ID" value="KAK4231471.1"/>
    <property type="molecule type" value="Genomic_DNA"/>
</dbReference>
<keyword evidence="3" id="KW-1185">Reference proteome</keyword>
<accession>A0AAN7BXI6</accession>